<evidence type="ECO:0000256" key="11">
    <source>
        <dbReference type="ARBA" id="ARBA00022679"/>
    </source>
</evidence>
<evidence type="ECO:0000256" key="27">
    <source>
        <dbReference type="ARBA" id="ARBA00049168"/>
    </source>
</evidence>
<evidence type="ECO:0000256" key="24">
    <source>
        <dbReference type="ARBA" id="ARBA00048634"/>
    </source>
</evidence>
<accession>A0A6P3W4Y0</accession>
<dbReference type="CTD" id="325875"/>
<feature type="transmembrane region" description="Helical" evidence="32">
    <location>
        <begin position="299"/>
        <end position="318"/>
    </location>
</feature>
<comment type="catalytic activity">
    <reaction evidence="26">
        <text>hexadecan-1-ol + hexadecanoyl-CoA = hexadecyl hexadecanoate + CoA</text>
        <dbReference type="Rhea" id="RHEA:38167"/>
        <dbReference type="ChEBI" id="CHEBI:16125"/>
        <dbReference type="ChEBI" id="CHEBI:57287"/>
        <dbReference type="ChEBI" id="CHEBI:57379"/>
        <dbReference type="ChEBI" id="CHEBI:75584"/>
    </reaction>
    <physiologicalReaction direction="left-to-right" evidence="26">
        <dbReference type="Rhea" id="RHEA:38168"/>
    </physiologicalReaction>
</comment>
<evidence type="ECO:0000256" key="21">
    <source>
        <dbReference type="ARBA" id="ARBA00048096"/>
    </source>
</evidence>
<comment type="subcellular location">
    <subcellularLocation>
        <location evidence="8 29">Endoplasmic reticulum membrane</location>
        <topology evidence="8 29">Multi-pass membrane protein</topology>
    </subcellularLocation>
</comment>
<dbReference type="InterPro" id="IPR004299">
    <property type="entry name" value="MBOAT_fam"/>
</dbReference>
<comment type="catalytic activity">
    <reaction evidence="28">
        <text>1,3-di-(9Z-octadecenoyl)-glycerol + (9Z)-octadecenoyl-CoA = 1,2,3-tri-(9Z-octadecenoyl)-glycerol + CoA</text>
        <dbReference type="Rhea" id="RHEA:38435"/>
        <dbReference type="ChEBI" id="CHEBI:53753"/>
        <dbReference type="ChEBI" id="CHEBI:57287"/>
        <dbReference type="ChEBI" id="CHEBI:57387"/>
        <dbReference type="ChEBI" id="CHEBI:75735"/>
    </reaction>
    <physiologicalReaction direction="left-to-right" evidence="28">
        <dbReference type="Rhea" id="RHEA:38436"/>
    </physiologicalReaction>
</comment>
<dbReference type="Pfam" id="PF03062">
    <property type="entry name" value="MBOAT"/>
    <property type="match status" value="1"/>
</dbReference>
<evidence type="ECO:0000256" key="14">
    <source>
        <dbReference type="ARBA" id="ARBA00022989"/>
    </source>
</evidence>
<dbReference type="KEGG" id="char:105904953"/>
<dbReference type="PIRSF" id="PIRSF000439">
    <property type="entry name" value="Oat_ACAT_DAG_ARE"/>
    <property type="match status" value="1"/>
</dbReference>
<sequence>MGDKYERGPLTRRRRTTISETASSVLNSKQANGSKPGNAGEASSVNHENSPLKVRNASTTPRKDKSYNDAIKERLRCHTPQESLLSSESGYSNYRGILNWCVVMLVLSNARLFLENLIKYGILVDPIQVVSLFLKDPYSWPAACLIIASNVFIMAALYTERRLSVGTISEGTGTFLYIINLSTILIFPAATVLSVTSMTPVGGILALGVYTILLLKLYSYKDVNMWSREIRHAKARTLSRSQSCPSVHRLNGMAHAQVTYPGNLTHRDLYYFVFAPTLCYELNFPRSPRIRIRFLIRRLFEMLFFMQLLVGLIQQWMVPTVQNSMKPFQDMDFSRMVERLLKLAVPNHFIWLIFFYWFFHSSTNFVAELMRFGDREFYRDWWNSESVTYFWSNWNIPVHKWCLRHFYKPMLRRGVNKLLAQTAVFLVSAFFHEYLVSVPLKMFRLWAFMGMMAQVPLAWFVGRYLRGNYGNACVWISLIIGQPIAVLMYVHDYYVLHSQGEPYKMAGQN</sequence>
<dbReference type="GO" id="GO:0005789">
    <property type="term" value="C:endoplasmic reticulum membrane"/>
    <property type="evidence" value="ECO:0007669"/>
    <property type="project" value="UniProtKB-SubCell"/>
</dbReference>
<keyword evidence="14 32" id="KW-1133">Transmembrane helix</keyword>
<feature type="region of interest" description="Disordered" evidence="31">
    <location>
        <begin position="1"/>
        <end position="72"/>
    </location>
</feature>
<dbReference type="InterPro" id="IPR027251">
    <property type="entry name" value="Diacylglycerol_acylTrfase1"/>
</dbReference>
<evidence type="ECO:0000256" key="18">
    <source>
        <dbReference type="ARBA" id="ARBA00047367"/>
    </source>
</evidence>
<evidence type="ECO:0000256" key="8">
    <source>
        <dbReference type="ARBA" id="ARBA00004477"/>
    </source>
</evidence>
<dbReference type="OrthoDB" id="10039049at2759"/>
<reference evidence="34" key="1">
    <citation type="submission" date="2025-08" db="UniProtKB">
        <authorList>
            <consortium name="RefSeq"/>
        </authorList>
    </citation>
    <scope>IDENTIFICATION</scope>
</reference>
<feature type="compositionally biased region" description="Polar residues" evidence="31">
    <location>
        <begin position="18"/>
        <end position="49"/>
    </location>
</feature>
<evidence type="ECO:0000256" key="15">
    <source>
        <dbReference type="ARBA" id="ARBA00023136"/>
    </source>
</evidence>
<dbReference type="Proteomes" id="UP000515152">
    <property type="component" value="Chromosome 19"/>
</dbReference>
<keyword evidence="33" id="KW-1185">Reference proteome</keyword>
<evidence type="ECO:0000256" key="5">
    <source>
        <dbReference type="ARBA" id="ARBA00001313"/>
    </source>
</evidence>
<evidence type="ECO:0000256" key="19">
    <source>
        <dbReference type="ARBA" id="ARBA00047609"/>
    </source>
</evidence>
<dbReference type="GO" id="GO:0050252">
    <property type="term" value="F:retinol O-fatty-acyltransferase activity"/>
    <property type="evidence" value="ECO:0007669"/>
    <property type="project" value="UniProtKB-EC"/>
</dbReference>
<gene>
    <name evidence="34" type="primary">dgat1a</name>
</gene>
<evidence type="ECO:0000256" key="9">
    <source>
        <dbReference type="ARBA" id="ARBA00005175"/>
    </source>
</evidence>
<comment type="catalytic activity">
    <reaction evidence="19">
        <text>1-O-(9Z-octadecyl)-3-(9Z-octadecenoyl)-glycerol + (9Z)-octadecenoyl-CoA = 1-O-(9Z-octadecenyl)-2,3-di-(9Z-octadecenoyl)glycerol + CoA</text>
        <dbReference type="Rhea" id="RHEA:55344"/>
        <dbReference type="ChEBI" id="CHEBI:57287"/>
        <dbReference type="ChEBI" id="CHEBI:57387"/>
        <dbReference type="ChEBI" id="CHEBI:138735"/>
        <dbReference type="ChEBI" id="CHEBI:197429"/>
    </reaction>
    <physiologicalReaction direction="left-to-right" evidence="19">
        <dbReference type="Rhea" id="RHEA:55345"/>
    </physiologicalReaction>
</comment>
<dbReference type="GO" id="GO:0004144">
    <property type="term" value="F:diacylglycerol O-acyltransferase activity"/>
    <property type="evidence" value="ECO:0007669"/>
    <property type="project" value="UniProtKB-EC"/>
</dbReference>
<evidence type="ECO:0000256" key="12">
    <source>
        <dbReference type="ARBA" id="ARBA00022692"/>
    </source>
</evidence>
<dbReference type="PANTHER" id="PTHR10408:SF19">
    <property type="entry name" value="O-ACYLTRANSFERASE"/>
    <property type="match status" value="1"/>
</dbReference>
<evidence type="ECO:0000256" key="7">
    <source>
        <dbReference type="ARBA" id="ARBA00001764"/>
    </source>
</evidence>
<keyword evidence="13 29" id="KW-0256">Endoplasmic reticulum</keyword>
<keyword evidence="11 29" id="KW-0808">Transferase</keyword>
<feature type="transmembrane region" description="Helical" evidence="32">
    <location>
        <begin position="469"/>
        <end position="490"/>
    </location>
</feature>
<name>A0A6P3W4Y0_CLUHA</name>
<evidence type="ECO:0000256" key="6">
    <source>
        <dbReference type="ARBA" id="ARBA00001349"/>
    </source>
</evidence>
<dbReference type="GO" id="GO:0019432">
    <property type="term" value="P:triglyceride biosynthetic process"/>
    <property type="evidence" value="ECO:0007669"/>
    <property type="project" value="InterPro"/>
</dbReference>
<comment type="catalytic activity">
    <reaction evidence="4">
        <text>hexadecane-1,2-diol + 2 hexadecanoyl-CoA = 1,2-O,O-dihexadecanoyl-1,2-hexadecanediol + 2 CoA</text>
        <dbReference type="Rhea" id="RHEA:38211"/>
        <dbReference type="ChEBI" id="CHEBI:57287"/>
        <dbReference type="ChEBI" id="CHEBI:57379"/>
        <dbReference type="ChEBI" id="CHEBI:75586"/>
        <dbReference type="ChEBI" id="CHEBI:75608"/>
    </reaction>
    <physiologicalReaction direction="left-to-right" evidence="4">
        <dbReference type="Rhea" id="RHEA:38212"/>
    </physiologicalReaction>
</comment>
<comment type="catalytic activity">
    <reaction evidence="5">
        <text>2-(9Z-octadecenoyl)-glycerol + hexadecanoyl-CoA = 1-hexadecanoyl-2-(9Z-octadecenoyl)-sn-glycerol + CoA</text>
        <dbReference type="Rhea" id="RHEA:38071"/>
        <dbReference type="ChEBI" id="CHEBI:57287"/>
        <dbReference type="ChEBI" id="CHEBI:57379"/>
        <dbReference type="ChEBI" id="CHEBI:73990"/>
        <dbReference type="ChEBI" id="CHEBI:75466"/>
    </reaction>
    <physiologicalReaction direction="left-to-right" evidence="5">
        <dbReference type="Rhea" id="RHEA:38072"/>
    </physiologicalReaction>
</comment>
<evidence type="ECO:0000256" key="30">
    <source>
        <dbReference type="PIRSR" id="PIRSR000439-1"/>
    </source>
</evidence>
<feature type="transmembrane region" description="Helical" evidence="32">
    <location>
        <begin position="171"/>
        <end position="195"/>
    </location>
</feature>
<feature type="transmembrane region" description="Helical" evidence="32">
    <location>
        <begin position="349"/>
        <end position="367"/>
    </location>
</feature>
<comment type="catalytic activity">
    <reaction evidence="2">
        <text>all-trans-retinol + an acyl-CoA = an all-trans-retinyl ester + CoA</text>
        <dbReference type="Rhea" id="RHEA:11488"/>
        <dbReference type="ChEBI" id="CHEBI:17336"/>
        <dbReference type="ChEBI" id="CHEBI:57287"/>
        <dbReference type="ChEBI" id="CHEBI:58342"/>
        <dbReference type="ChEBI" id="CHEBI:63410"/>
        <dbReference type="EC" id="2.3.1.76"/>
    </reaction>
    <physiologicalReaction direction="left-to-right" evidence="2">
        <dbReference type="Rhea" id="RHEA:11489"/>
    </physiologicalReaction>
</comment>
<dbReference type="GO" id="GO:0002834">
    <property type="term" value="P:regulation of response to tumor cell"/>
    <property type="evidence" value="ECO:0007669"/>
    <property type="project" value="Ensembl"/>
</dbReference>
<dbReference type="InterPro" id="IPR014371">
    <property type="entry name" value="Oat_ACAT_DAG_ARE"/>
</dbReference>
<organism evidence="33 34">
    <name type="scientific">Clupea harengus</name>
    <name type="common">Atlantic herring</name>
    <dbReference type="NCBI Taxonomy" id="7950"/>
    <lineage>
        <taxon>Eukaryota</taxon>
        <taxon>Metazoa</taxon>
        <taxon>Chordata</taxon>
        <taxon>Craniata</taxon>
        <taxon>Vertebrata</taxon>
        <taxon>Euteleostomi</taxon>
        <taxon>Actinopterygii</taxon>
        <taxon>Neopterygii</taxon>
        <taxon>Teleostei</taxon>
        <taxon>Clupei</taxon>
        <taxon>Clupeiformes</taxon>
        <taxon>Clupeoidei</taxon>
        <taxon>Clupeidae</taxon>
        <taxon>Clupea</taxon>
    </lineage>
</organism>
<comment type="catalytic activity">
    <reaction evidence="22">
        <text>2-(9Z-octadecenoyl)-glycerol + (9Z)-octadecenoyl-CoA = 1,2-di-(9Z-octadecenoyl)-sn-glycerol + CoA</text>
        <dbReference type="Rhea" id="RHEA:37911"/>
        <dbReference type="ChEBI" id="CHEBI:52333"/>
        <dbReference type="ChEBI" id="CHEBI:57287"/>
        <dbReference type="ChEBI" id="CHEBI:57387"/>
        <dbReference type="ChEBI" id="CHEBI:73990"/>
    </reaction>
    <physiologicalReaction direction="left-to-right" evidence="22">
        <dbReference type="Rhea" id="RHEA:37912"/>
    </physiologicalReaction>
</comment>
<feature type="transmembrane region" description="Helical" evidence="32">
    <location>
        <begin position="201"/>
        <end position="218"/>
    </location>
</feature>
<dbReference type="RefSeq" id="XP_012688368.1">
    <property type="nucleotide sequence ID" value="XM_012832914.3"/>
</dbReference>
<evidence type="ECO:0000256" key="28">
    <source>
        <dbReference type="ARBA" id="ARBA00049549"/>
    </source>
</evidence>
<feature type="transmembrane region" description="Helical" evidence="32">
    <location>
        <begin position="418"/>
        <end position="437"/>
    </location>
</feature>
<evidence type="ECO:0000256" key="16">
    <source>
        <dbReference type="ARBA" id="ARBA00023315"/>
    </source>
</evidence>
<comment type="catalytic activity">
    <reaction evidence="25">
        <text>1,2-di-(9Z-octadecenoyl)-glycerol + (9Z)-octadecenoate + H(+) = 1,2,3-tri-(9Z-octadecenoyl)-glycerol + H2O</text>
        <dbReference type="Rhea" id="RHEA:38379"/>
        <dbReference type="ChEBI" id="CHEBI:15377"/>
        <dbReference type="ChEBI" id="CHEBI:15378"/>
        <dbReference type="ChEBI" id="CHEBI:30823"/>
        <dbReference type="ChEBI" id="CHEBI:52323"/>
        <dbReference type="ChEBI" id="CHEBI:53753"/>
    </reaction>
    <physiologicalReaction direction="left-to-right" evidence="25">
        <dbReference type="Rhea" id="RHEA:38380"/>
    </physiologicalReaction>
</comment>
<evidence type="ECO:0000256" key="32">
    <source>
        <dbReference type="SAM" id="Phobius"/>
    </source>
</evidence>
<evidence type="ECO:0000256" key="23">
    <source>
        <dbReference type="ARBA" id="ARBA00048614"/>
    </source>
</evidence>
<evidence type="ECO:0000256" key="2">
    <source>
        <dbReference type="ARBA" id="ARBA00000633"/>
    </source>
</evidence>
<evidence type="ECO:0000256" key="1">
    <source>
        <dbReference type="ARBA" id="ARBA00000174"/>
    </source>
</evidence>
<evidence type="ECO:0000256" key="25">
    <source>
        <dbReference type="ARBA" id="ARBA00048728"/>
    </source>
</evidence>
<comment type="catalytic activity">
    <reaction evidence="27">
        <text>1-(9Z-octadecenoyl)-glycerol + (9Z)-octadecenoyl-CoA = 1,2-di-(9Z-octadecenoyl)-glycerol + CoA</text>
        <dbReference type="Rhea" id="RHEA:37915"/>
        <dbReference type="ChEBI" id="CHEBI:52323"/>
        <dbReference type="ChEBI" id="CHEBI:57287"/>
        <dbReference type="ChEBI" id="CHEBI:57387"/>
        <dbReference type="ChEBI" id="CHEBI:75342"/>
    </reaction>
    <physiologicalReaction direction="left-to-right" evidence="27">
        <dbReference type="Rhea" id="RHEA:37916"/>
    </physiologicalReaction>
</comment>
<comment type="catalytic activity">
    <reaction evidence="7">
        <text>all-trans-retinol + hexadecanoyl-CoA = all-trans-retinyl hexadecanoate + CoA</text>
        <dbReference type="Rhea" id="RHEA:38175"/>
        <dbReference type="ChEBI" id="CHEBI:17336"/>
        <dbReference type="ChEBI" id="CHEBI:17616"/>
        <dbReference type="ChEBI" id="CHEBI:57287"/>
        <dbReference type="ChEBI" id="CHEBI:57379"/>
    </reaction>
    <physiologicalReaction direction="left-to-right" evidence="7">
        <dbReference type="Rhea" id="RHEA:38176"/>
    </physiologicalReaction>
</comment>
<protein>
    <recommendedName>
        <fullName evidence="29">O-acyltransferase</fullName>
    </recommendedName>
</protein>
<evidence type="ECO:0000256" key="17">
    <source>
        <dbReference type="ARBA" id="ARBA00023610"/>
    </source>
</evidence>
<comment type="catalytic activity">
    <reaction evidence="18">
        <text>1,2-di-(9Z-octadecenoyl)-sn-glycerol + (9Z)-octadecenoyl-CoA = 1,2,3-tri-(9Z-octadecenoyl)-glycerol + CoA</text>
        <dbReference type="Rhea" id="RHEA:38219"/>
        <dbReference type="ChEBI" id="CHEBI:52333"/>
        <dbReference type="ChEBI" id="CHEBI:53753"/>
        <dbReference type="ChEBI" id="CHEBI:57287"/>
        <dbReference type="ChEBI" id="CHEBI:57387"/>
    </reaction>
    <physiologicalReaction direction="left-to-right" evidence="18">
        <dbReference type="Rhea" id="RHEA:38220"/>
    </physiologicalReaction>
</comment>
<comment type="subunit">
    <text evidence="17">Homodimer or homotetramer; both forms have similar enzymatic activities.</text>
</comment>
<comment type="catalytic activity">
    <reaction evidence="6">
        <text>1,2-di-(9Z-octadecenoyl)-sn-glycerol + hexadecanoyl-CoA = 1,2-di-(9Z)-octadecenoyl-3-hexadecanoyl-sn-glycerol + CoA</text>
        <dbReference type="Rhea" id="RHEA:38163"/>
        <dbReference type="ChEBI" id="CHEBI:52333"/>
        <dbReference type="ChEBI" id="CHEBI:57287"/>
        <dbReference type="ChEBI" id="CHEBI:57379"/>
        <dbReference type="ChEBI" id="CHEBI:75583"/>
    </reaction>
    <physiologicalReaction direction="left-to-right" evidence="6">
        <dbReference type="Rhea" id="RHEA:38164"/>
    </physiologicalReaction>
</comment>
<keyword evidence="15 29" id="KW-0472">Membrane</keyword>
<comment type="catalytic activity">
    <reaction evidence="3">
        <text>13-cis-retinol + hexadecanoyl-CoA = 13-cis-retinyl hexadecanoate + CoA</text>
        <dbReference type="Rhea" id="RHEA:55296"/>
        <dbReference type="ChEBI" id="CHEBI:45479"/>
        <dbReference type="ChEBI" id="CHEBI:57287"/>
        <dbReference type="ChEBI" id="CHEBI:57379"/>
        <dbReference type="ChEBI" id="CHEBI:138722"/>
    </reaction>
    <physiologicalReaction direction="left-to-right" evidence="3">
        <dbReference type="Rhea" id="RHEA:55297"/>
    </physiologicalReaction>
</comment>
<feature type="active site" evidence="30">
    <location>
        <position position="432"/>
    </location>
</feature>
<proteinExistence type="inferred from homology"/>
<feature type="transmembrane region" description="Helical" evidence="32">
    <location>
        <begin position="443"/>
        <end position="462"/>
    </location>
</feature>
<comment type="catalytic activity">
    <reaction evidence="1">
        <text>hexadecane-1,2-diol + hexadecanoyl-CoA = 2-hydroxyhexadecyl hexadecanoate + CoA</text>
        <dbReference type="Rhea" id="RHEA:38171"/>
        <dbReference type="ChEBI" id="CHEBI:57287"/>
        <dbReference type="ChEBI" id="CHEBI:57379"/>
        <dbReference type="ChEBI" id="CHEBI:75586"/>
        <dbReference type="ChEBI" id="CHEBI:75587"/>
    </reaction>
    <physiologicalReaction direction="left-to-right" evidence="1">
        <dbReference type="Rhea" id="RHEA:38172"/>
    </physiologicalReaction>
</comment>
<evidence type="ECO:0000256" key="13">
    <source>
        <dbReference type="ARBA" id="ARBA00022824"/>
    </source>
</evidence>
<dbReference type="PANTHER" id="PTHR10408">
    <property type="entry name" value="STEROL O-ACYLTRANSFERASE"/>
    <property type="match status" value="1"/>
</dbReference>
<comment type="similarity">
    <text evidence="10 29">Belongs to the membrane-bound acyltransferase family. Sterol o-acyltransferase subfamily.</text>
</comment>
<feature type="compositionally biased region" description="Basic and acidic residues" evidence="31">
    <location>
        <begin position="61"/>
        <end position="72"/>
    </location>
</feature>
<evidence type="ECO:0000313" key="34">
    <source>
        <dbReference type="RefSeq" id="XP_012688368.1"/>
    </source>
</evidence>
<dbReference type="AlphaFoldDB" id="A0A6P3W4Y0"/>
<evidence type="ECO:0000256" key="20">
    <source>
        <dbReference type="ARBA" id="ARBA00047807"/>
    </source>
</evidence>
<dbReference type="GeneID" id="105904953"/>
<dbReference type="PIRSF" id="PIRSF500231">
    <property type="entry name" value="Oat_dag"/>
    <property type="match status" value="1"/>
</dbReference>
<comment type="pathway">
    <text evidence="9">Lipid metabolism; glycerolipid metabolism.</text>
</comment>
<evidence type="ECO:0000256" key="4">
    <source>
        <dbReference type="ARBA" id="ARBA00001118"/>
    </source>
</evidence>
<evidence type="ECO:0000256" key="29">
    <source>
        <dbReference type="PIRNR" id="PIRNR000439"/>
    </source>
</evidence>
<comment type="catalytic activity">
    <reaction evidence="20">
        <text>1-O-(9Z-octadecenyl)-glycerol + (9Z)-octadecenoyl-CoA = 1-O-(9Z-octadecyl)-3-(9Z-octadecenoyl)-glycerol + CoA</text>
        <dbReference type="Rhea" id="RHEA:55340"/>
        <dbReference type="ChEBI" id="CHEBI:34116"/>
        <dbReference type="ChEBI" id="CHEBI:57287"/>
        <dbReference type="ChEBI" id="CHEBI:57387"/>
        <dbReference type="ChEBI" id="CHEBI:197429"/>
    </reaction>
    <physiologicalReaction direction="left-to-right" evidence="20">
        <dbReference type="Rhea" id="RHEA:55341"/>
    </physiologicalReaction>
</comment>
<evidence type="ECO:0000256" key="31">
    <source>
        <dbReference type="SAM" id="MobiDB-lite"/>
    </source>
</evidence>
<evidence type="ECO:0000256" key="26">
    <source>
        <dbReference type="ARBA" id="ARBA00048907"/>
    </source>
</evidence>
<comment type="catalytic activity">
    <reaction evidence="21">
        <text>2,3-di-(9Z)-octadecenoyl-sn-glycerol + (9Z)-octadecenoyl-CoA = 1,2,3-tri-(9Z-octadecenoyl)-glycerol + CoA</text>
        <dbReference type="Rhea" id="RHEA:38439"/>
        <dbReference type="ChEBI" id="CHEBI:53753"/>
        <dbReference type="ChEBI" id="CHEBI:57287"/>
        <dbReference type="ChEBI" id="CHEBI:57387"/>
        <dbReference type="ChEBI" id="CHEBI:75824"/>
    </reaction>
    <physiologicalReaction direction="left-to-right" evidence="21">
        <dbReference type="Rhea" id="RHEA:38440"/>
    </physiologicalReaction>
</comment>
<feature type="transmembrane region" description="Helical" evidence="32">
    <location>
        <begin position="138"/>
        <end position="159"/>
    </location>
</feature>
<keyword evidence="12 32" id="KW-0812">Transmembrane</keyword>
<keyword evidence="16 29" id="KW-0012">Acyltransferase</keyword>
<evidence type="ECO:0000313" key="33">
    <source>
        <dbReference type="Proteomes" id="UP000515152"/>
    </source>
</evidence>
<dbReference type="UniPathway" id="UPA00230"/>
<evidence type="ECO:0000256" key="22">
    <source>
        <dbReference type="ARBA" id="ARBA00048135"/>
    </source>
</evidence>
<comment type="catalytic activity">
    <reaction evidence="23">
        <text>1-octadecanoyl-2-(5Z,8Z,11Z,14Z-eicosatetraenoyl)-sn-glycerol + (9Z)-octadecenoyl-CoA = 1-octadecanoyl-2-(5Z,8Z,11Z,14Z)-eicosatetraenoyl-3-(9Z)-octadecenoyl-sn-glycerol + CoA</text>
        <dbReference type="Rhea" id="RHEA:38307"/>
        <dbReference type="ChEBI" id="CHEBI:57287"/>
        <dbReference type="ChEBI" id="CHEBI:57387"/>
        <dbReference type="ChEBI" id="CHEBI:75728"/>
        <dbReference type="ChEBI" id="CHEBI:75729"/>
    </reaction>
    <physiologicalReaction direction="left-to-right" evidence="23">
        <dbReference type="Rhea" id="RHEA:38308"/>
    </physiologicalReaction>
</comment>
<evidence type="ECO:0000256" key="10">
    <source>
        <dbReference type="ARBA" id="ARBA00009010"/>
    </source>
</evidence>
<evidence type="ECO:0000256" key="3">
    <source>
        <dbReference type="ARBA" id="ARBA00000895"/>
    </source>
</evidence>
<comment type="catalytic activity">
    <reaction evidence="24">
        <text>an acyl-CoA + a 1,2-diacyl-sn-glycerol = a triacyl-sn-glycerol + CoA</text>
        <dbReference type="Rhea" id="RHEA:10868"/>
        <dbReference type="ChEBI" id="CHEBI:17815"/>
        <dbReference type="ChEBI" id="CHEBI:57287"/>
        <dbReference type="ChEBI" id="CHEBI:58342"/>
        <dbReference type="ChEBI" id="CHEBI:64615"/>
        <dbReference type="EC" id="2.3.1.20"/>
    </reaction>
    <physiologicalReaction direction="left-to-right" evidence="24">
        <dbReference type="Rhea" id="RHEA:10869"/>
    </physiologicalReaction>
</comment>